<dbReference type="Proteomes" id="UP000298460">
    <property type="component" value="Unassembled WGS sequence"/>
</dbReference>
<gene>
    <name evidence="2" type="ORF">E4K67_26580</name>
</gene>
<name>A0A4Z0R0M4_9FIRM</name>
<evidence type="ECO:0000259" key="1">
    <source>
        <dbReference type="Pfam" id="PF01966"/>
    </source>
</evidence>
<dbReference type="InterPro" id="IPR006674">
    <property type="entry name" value="HD_domain"/>
</dbReference>
<protein>
    <submittedName>
        <fullName evidence="2">HD domain-containing protein</fullName>
    </submittedName>
</protein>
<sequence length="166" mass="18736">MFYRVQQFIHAIAPHVESSEITWALENLSPEAGSLFLKQSQPEQRHALDVAQSLMKDKNSFTLFDFRNLLAAALLHDCGKSKVNTRLWHRVFVVLMQKMPPSFWSRLESSHTVFATPLLTASQHAIWGSNLAQSAGLNPVICLLIREHHSPKTELGRVLQSADNAH</sequence>
<comment type="caution">
    <text evidence="2">The sequence shown here is derived from an EMBL/GenBank/DDBJ whole genome shotgun (WGS) entry which is preliminary data.</text>
</comment>
<dbReference type="Pfam" id="PF01966">
    <property type="entry name" value="HD"/>
    <property type="match status" value="1"/>
</dbReference>
<dbReference type="InterPro" id="IPR003607">
    <property type="entry name" value="HD/PDEase_dom"/>
</dbReference>
<reference evidence="2 3" key="1">
    <citation type="submission" date="2019-03" db="EMBL/GenBank/DDBJ databases">
        <title>Draft Genome Sequence of Desulfosporosinus fructosivorans Strain 63.6F, Isolated from Marine Sediment in the Baltic Sea.</title>
        <authorList>
            <person name="Hausmann B."/>
            <person name="Vandieken V."/>
            <person name="Pjevac P."/>
            <person name="Schreck K."/>
            <person name="Herbold C.W."/>
            <person name="Loy A."/>
        </authorList>
    </citation>
    <scope>NUCLEOTIDE SEQUENCE [LARGE SCALE GENOMIC DNA]</scope>
    <source>
        <strain evidence="2 3">63.6F</strain>
    </source>
</reference>
<dbReference type="Gene3D" id="1.10.3210.10">
    <property type="entry name" value="Hypothetical protein af1432"/>
    <property type="match status" value="1"/>
</dbReference>
<feature type="domain" description="HD" evidence="1">
    <location>
        <begin position="46"/>
        <end position="164"/>
    </location>
</feature>
<keyword evidence="3" id="KW-1185">Reference proteome</keyword>
<organism evidence="2 3">
    <name type="scientific">Desulfosporosinus fructosivorans</name>
    <dbReference type="NCBI Taxonomy" id="2018669"/>
    <lineage>
        <taxon>Bacteria</taxon>
        <taxon>Bacillati</taxon>
        <taxon>Bacillota</taxon>
        <taxon>Clostridia</taxon>
        <taxon>Eubacteriales</taxon>
        <taxon>Desulfitobacteriaceae</taxon>
        <taxon>Desulfosporosinus</taxon>
    </lineage>
</organism>
<dbReference type="CDD" id="cd00077">
    <property type="entry name" value="HDc"/>
    <property type="match status" value="1"/>
</dbReference>
<dbReference type="RefSeq" id="WP_135552317.1">
    <property type="nucleotide sequence ID" value="NZ_SPQQ01000018.1"/>
</dbReference>
<accession>A0A4Z0R0M4</accession>
<proteinExistence type="predicted"/>
<dbReference type="OrthoDB" id="68032at2"/>
<evidence type="ECO:0000313" key="3">
    <source>
        <dbReference type="Proteomes" id="UP000298460"/>
    </source>
</evidence>
<dbReference type="AlphaFoldDB" id="A0A4Z0R0M4"/>
<dbReference type="SUPFAM" id="SSF109604">
    <property type="entry name" value="HD-domain/PDEase-like"/>
    <property type="match status" value="1"/>
</dbReference>
<dbReference type="EMBL" id="SPQQ01000018">
    <property type="protein sequence ID" value="TGE35176.1"/>
    <property type="molecule type" value="Genomic_DNA"/>
</dbReference>
<evidence type="ECO:0000313" key="2">
    <source>
        <dbReference type="EMBL" id="TGE35176.1"/>
    </source>
</evidence>